<organism evidence="2 3">
    <name type="scientific">Eumeta variegata</name>
    <name type="common">Bagworm moth</name>
    <name type="synonym">Eumeta japonica</name>
    <dbReference type="NCBI Taxonomy" id="151549"/>
    <lineage>
        <taxon>Eukaryota</taxon>
        <taxon>Metazoa</taxon>
        <taxon>Ecdysozoa</taxon>
        <taxon>Arthropoda</taxon>
        <taxon>Hexapoda</taxon>
        <taxon>Insecta</taxon>
        <taxon>Pterygota</taxon>
        <taxon>Neoptera</taxon>
        <taxon>Endopterygota</taxon>
        <taxon>Lepidoptera</taxon>
        <taxon>Glossata</taxon>
        <taxon>Ditrysia</taxon>
        <taxon>Tineoidea</taxon>
        <taxon>Psychidae</taxon>
        <taxon>Oiketicinae</taxon>
        <taxon>Eumeta</taxon>
    </lineage>
</organism>
<feature type="compositionally biased region" description="Basic and acidic residues" evidence="1">
    <location>
        <begin position="28"/>
        <end position="43"/>
    </location>
</feature>
<dbReference type="AlphaFoldDB" id="A0A4C1SC31"/>
<dbReference type="Proteomes" id="UP000299102">
    <property type="component" value="Unassembled WGS sequence"/>
</dbReference>
<keyword evidence="3" id="KW-1185">Reference proteome</keyword>
<dbReference type="EMBL" id="BGZK01000003">
    <property type="protein sequence ID" value="GBO99651.1"/>
    <property type="molecule type" value="Genomic_DNA"/>
</dbReference>
<accession>A0A4C1SC31</accession>
<feature type="compositionally biased region" description="Basic and acidic residues" evidence="1">
    <location>
        <begin position="61"/>
        <end position="73"/>
    </location>
</feature>
<evidence type="ECO:0000313" key="2">
    <source>
        <dbReference type="EMBL" id="GBO99651.1"/>
    </source>
</evidence>
<protein>
    <submittedName>
        <fullName evidence="2">Uncharacterized protein</fullName>
    </submittedName>
</protein>
<evidence type="ECO:0000313" key="3">
    <source>
        <dbReference type="Proteomes" id="UP000299102"/>
    </source>
</evidence>
<feature type="region of interest" description="Disordered" evidence="1">
    <location>
        <begin position="1"/>
        <end position="73"/>
    </location>
</feature>
<proteinExistence type="predicted"/>
<sequence>MSDVLARRRGGAVRGAGRSPLLITISRQTHEHPEGPRRPRSELKAVPGPESRTGNPGSGLECDRDQNRDSNGD</sequence>
<evidence type="ECO:0000256" key="1">
    <source>
        <dbReference type="SAM" id="MobiDB-lite"/>
    </source>
</evidence>
<comment type="caution">
    <text evidence="2">The sequence shown here is derived from an EMBL/GenBank/DDBJ whole genome shotgun (WGS) entry which is preliminary data.</text>
</comment>
<gene>
    <name evidence="2" type="ORF">EVAR_768_1</name>
</gene>
<name>A0A4C1SC31_EUMVA</name>
<reference evidence="2 3" key="1">
    <citation type="journal article" date="2019" name="Commun. Biol.">
        <title>The bagworm genome reveals a unique fibroin gene that provides high tensile strength.</title>
        <authorList>
            <person name="Kono N."/>
            <person name="Nakamura H."/>
            <person name="Ohtoshi R."/>
            <person name="Tomita M."/>
            <person name="Numata K."/>
            <person name="Arakawa K."/>
        </authorList>
    </citation>
    <scope>NUCLEOTIDE SEQUENCE [LARGE SCALE GENOMIC DNA]</scope>
</reference>